<dbReference type="RefSeq" id="WP_069459158.1">
    <property type="nucleotide sequence ID" value="NZ_CP034909.1"/>
</dbReference>
<comment type="caution">
    <text evidence="1">The sequence shown here is derived from an EMBL/GenBank/DDBJ whole genome shotgun (WGS) entry which is preliminary data.</text>
</comment>
<sequence length="367" mass="39600">MTTLNLSGWRDREGAEENYNPRKLSSPMPYFWTMAIFLVIVGFVAAILFRQARDAFLGNPGLNGLILGVLLIGILLAFNHVLSLRPEVRWFNSFRAAGSAAKVGRDPVLLAPMRALIGERHGSGISTVALRSILDSIASRLDESRDTTRYLTGLLVFLGLLGTFWGLLGTIGSINTVIQSLDAGSGSTEDLLGSLKSGLSAPLTGMGTAFSASLFGLSGSLILGFLDLQAGRAQNRFYTELENWLSSVTDVSHGVSAPVEAFDGAPVEELRRLTDQIARIAHDGGVNQRTTAAMASLAEGIQGLVKNMRGEQQMLRDWIEAQQEEAKSMRKTLDKLTSRIGQADRIAVNSEKALSQPKISHRDDGGD</sequence>
<evidence type="ECO:0000313" key="2">
    <source>
        <dbReference type="Proteomes" id="UP000094342"/>
    </source>
</evidence>
<dbReference type="STRING" id="1752398.A8M32_14740"/>
<evidence type="ECO:0000313" key="1">
    <source>
        <dbReference type="EMBL" id="ODR90579.1"/>
    </source>
</evidence>
<dbReference type="Proteomes" id="UP000094342">
    <property type="component" value="Unassembled WGS sequence"/>
</dbReference>
<keyword evidence="2" id="KW-1185">Reference proteome</keyword>
<name>A0A1E3VAF3_9HYPH</name>
<keyword evidence="1" id="KW-0969">Cilium</keyword>
<protein>
    <submittedName>
        <fullName evidence="1">Flagellar motor protein MotA</fullName>
    </submittedName>
</protein>
<keyword evidence="1" id="KW-0282">Flagellum</keyword>
<keyword evidence="1" id="KW-0966">Cell projection</keyword>
<accession>A0A1E3VAF3</accession>
<dbReference type="AlphaFoldDB" id="A0A1E3VAF3"/>
<organism evidence="1 2">
    <name type="scientific">Sinorhizobium alkalisoli</name>
    <dbReference type="NCBI Taxonomy" id="1752398"/>
    <lineage>
        <taxon>Bacteria</taxon>
        <taxon>Pseudomonadati</taxon>
        <taxon>Pseudomonadota</taxon>
        <taxon>Alphaproteobacteria</taxon>
        <taxon>Hyphomicrobiales</taxon>
        <taxon>Rhizobiaceae</taxon>
        <taxon>Sinorhizobium/Ensifer group</taxon>
        <taxon>Sinorhizobium</taxon>
    </lineage>
</organism>
<gene>
    <name evidence="1" type="ORF">A8M32_14740</name>
</gene>
<reference evidence="2" key="1">
    <citation type="submission" date="2016-05" db="EMBL/GenBank/DDBJ databases">
        <authorList>
            <person name="Li Y."/>
        </authorList>
    </citation>
    <scope>NUCLEOTIDE SEQUENCE [LARGE SCALE GENOMIC DNA]</scope>
    <source>
        <strain evidence="2">YIC4027</strain>
    </source>
</reference>
<dbReference type="EMBL" id="LYBW01000058">
    <property type="protein sequence ID" value="ODR90579.1"/>
    <property type="molecule type" value="Genomic_DNA"/>
</dbReference>
<proteinExistence type="predicted"/>
<dbReference type="OrthoDB" id="9794540at2"/>